<sequence length="65" mass="7237">MKDYVLVKGDEHGRAHTGLAPSLRRRARSAASIRKCSAMQERWAGMLASEFYCADHVSSGRSQKN</sequence>
<accession>A0A1X6YSA2</accession>
<proteinExistence type="predicted"/>
<evidence type="ECO:0000313" key="2">
    <source>
        <dbReference type="Proteomes" id="UP000193963"/>
    </source>
</evidence>
<name>A0A1X6YSA2_9RHOB</name>
<dbReference type="AlphaFoldDB" id="A0A1X6YSA2"/>
<dbReference type="Proteomes" id="UP000193963">
    <property type="component" value="Unassembled WGS sequence"/>
</dbReference>
<protein>
    <submittedName>
        <fullName evidence="1">Uncharacterized protein</fullName>
    </submittedName>
</protein>
<dbReference type="EMBL" id="FWFN01000002">
    <property type="protein sequence ID" value="SLN29688.1"/>
    <property type="molecule type" value="Genomic_DNA"/>
</dbReference>
<organism evidence="1 2">
    <name type="scientific">Pseudooceanicola marinus</name>
    <dbReference type="NCBI Taxonomy" id="396013"/>
    <lineage>
        <taxon>Bacteria</taxon>
        <taxon>Pseudomonadati</taxon>
        <taxon>Pseudomonadota</taxon>
        <taxon>Alphaproteobacteria</taxon>
        <taxon>Rhodobacterales</taxon>
        <taxon>Paracoccaceae</taxon>
        <taxon>Pseudooceanicola</taxon>
    </lineage>
</organism>
<keyword evidence="2" id="KW-1185">Reference proteome</keyword>
<gene>
    <name evidence="1" type="ORF">PSM7751_01227</name>
</gene>
<reference evidence="2" key="1">
    <citation type="submission" date="2017-03" db="EMBL/GenBank/DDBJ databases">
        <authorList>
            <person name="Rodrigo-Torres L."/>
            <person name="Arahal R.D."/>
            <person name="Lucena T."/>
        </authorList>
    </citation>
    <scope>NUCLEOTIDE SEQUENCE [LARGE SCALE GENOMIC DNA]</scope>
    <source>
        <strain evidence="2">CECT 7751</strain>
    </source>
</reference>
<evidence type="ECO:0000313" key="1">
    <source>
        <dbReference type="EMBL" id="SLN29688.1"/>
    </source>
</evidence>